<organism evidence="4 5">
    <name type="scientific">Agromyces aureus</name>
    <dbReference type="NCBI Taxonomy" id="453304"/>
    <lineage>
        <taxon>Bacteria</taxon>
        <taxon>Bacillati</taxon>
        <taxon>Actinomycetota</taxon>
        <taxon>Actinomycetes</taxon>
        <taxon>Micrococcales</taxon>
        <taxon>Microbacteriaceae</taxon>
        <taxon>Agromyces</taxon>
    </lineage>
</organism>
<dbReference type="STRING" id="453304.ATC03_02450"/>
<dbReference type="InterPro" id="IPR011251">
    <property type="entry name" value="Luciferase-like_dom"/>
</dbReference>
<evidence type="ECO:0000313" key="4">
    <source>
        <dbReference type="EMBL" id="ANJ25788.1"/>
    </source>
</evidence>
<reference evidence="5" key="2">
    <citation type="submission" date="2016-01" db="EMBL/GenBank/DDBJ databases">
        <title>Complete genome sequence of Agromyces aureus AR33T and comparison with related organisms.</title>
        <authorList>
            <person name="Corretto E."/>
            <person name="Antonielli L."/>
            <person name="Sessitsch A."/>
            <person name="Brader G."/>
        </authorList>
    </citation>
    <scope>NUCLEOTIDE SEQUENCE [LARGE SCALE GENOMIC DNA]</scope>
    <source>
        <strain evidence="5">AR33</strain>
    </source>
</reference>
<dbReference type="OrthoDB" id="9776438at2"/>
<gene>
    <name evidence="4" type="ORF">ATC03_02450</name>
</gene>
<dbReference type="EMBL" id="CP013979">
    <property type="protein sequence ID" value="ANJ25788.1"/>
    <property type="molecule type" value="Genomic_DNA"/>
</dbReference>
<evidence type="ECO:0000256" key="2">
    <source>
        <dbReference type="ARBA" id="ARBA00023033"/>
    </source>
</evidence>
<name>A0A191WC69_9MICO</name>
<dbReference type="Proteomes" id="UP000078437">
    <property type="component" value="Chromosome"/>
</dbReference>
<dbReference type="KEGG" id="agy:ATC03_02450"/>
<reference evidence="4 5" key="1">
    <citation type="journal article" date="2016" name="Int. J. Syst. Evol. Microbiol.">
        <title>Agromyces aureus sp. nov., isolated from the rhizosphere of Salix caprea L. grown in a heavy-metal-contaminated soil.</title>
        <authorList>
            <person name="Corretto E."/>
            <person name="Antonielli L."/>
            <person name="Sessitsch A."/>
            <person name="Compant S."/>
            <person name="Gorfer M."/>
            <person name="Kuffner M."/>
            <person name="Brader G."/>
        </authorList>
    </citation>
    <scope>NUCLEOTIDE SEQUENCE [LARGE SCALE GENOMIC DNA]</scope>
    <source>
        <strain evidence="4 5">AR33</strain>
    </source>
</reference>
<feature type="domain" description="Luciferase-like" evidence="3">
    <location>
        <begin position="19"/>
        <end position="304"/>
    </location>
</feature>
<keyword evidence="5" id="KW-1185">Reference proteome</keyword>
<evidence type="ECO:0000259" key="3">
    <source>
        <dbReference type="Pfam" id="PF00296"/>
    </source>
</evidence>
<keyword evidence="1" id="KW-0560">Oxidoreductase</keyword>
<evidence type="ECO:0000313" key="5">
    <source>
        <dbReference type="Proteomes" id="UP000078437"/>
    </source>
</evidence>
<accession>A0A191WC69</accession>
<dbReference type="Pfam" id="PF00296">
    <property type="entry name" value="Bac_luciferase"/>
    <property type="match status" value="1"/>
</dbReference>
<dbReference type="AlphaFoldDB" id="A0A191WC69"/>
<dbReference type="InterPro" id="IPR036661">
    <property type="entry name" value="Luciferase-like_sf"/>
</dbReference>
<dbReference type="SUPFAM" id="SSF51679">
    <property type="entry name" value="Bacterial luciferase-like"/>
    <property type="match status" value="1"/>
</dbReference>
<proteinExistence type="predicted"/>
<dbReference type="PANTHER" id="PTHR30137:SF8">
    <property type="entry name" value="BLR5498 PROTEIN"/>
    <property type="match status" value="1"/>
</dbReference>
<dbReference type="GO" id="GO:0004497">
    <property type="term" value="F:monooxygenase activity"/>
    <property type="evidence" value="ECO:0007669"/>
    <property type="project" value="UniProtKB-KW"/>
</dbReference>
<dbReference type="PANTHER" id="PTHR30137">
    <property type="entry name" value="LUCIFERASE-LIKE MONOOXYGENASE"/>
    <property type="match status" value="1"/>
</dbReference>
<protein>
    <submittedName>
        <fullName evidence="4">Luciferase</fullName>
    </submittedName>
</protein>
<keyword evidence="2" id="KW-0503">Monooxygenase</keyword>
<sequence>MRFQLLDIVPHVENPVTGRLVSAAERLDQTVESARRAERLGFDAFSVGERHAGHFLSSSPTVLLGAIAATTSRIRLHTGVTVLSVLDPVRVAEDYATIDQLSRGRLELTIGKGNEAAQFPLFGLEIDDQWELLADKYALLRRLWRETDVEWAATPYTRAQHATTTLPRPFAGAPRVWHGSATTLASAALAAKWGDPLFSANAIQPLQNYAVLVRHYRDEYARHGHDPRHAYVGAGSGSLYLADTTQQAKELYGPVYDALVAATNVPGNNTPFRDIDHAIAEGPALVGSPQQVIDKIGRFHETFGHDLQSVSLPTTLPIEQQHEQLDRLASEVFPALRRELPTTLWGEGDPYAARPAFAGGSEADAAAIVEASRTVREPVAA</sequence>
<dbReference type="GO" id="GO:0005829">
    <property type="term" value="C:cytosol"/>
    <property type="evidence" value="ECO:0007669"/>
    <property type="project" value="TreeGrafter"/>
</dbReference>
<dbReference type="GO" id="GO:0016705">
    <property type="term" value="F:oxidoreductase activity, acting on paired donors, with incorporation or reduction of molecular oxygen"/>
    <property type="evidence" value="ECO:0007669"/>
    <property type="project" value="InterPro"/>
</dbReference>
<dbReference type="InterPro" id="IPR050766">
    <property type="entry name" value="Bact_Lucif_Oxidored"/>
</dbReference>
<evidence type="ECO:0000256" key="1">
    <source>
        <dbReference type="ARBA" id="ARBA00023002"/>
    </source>
</evidence>
<dbReference type="RefSeq" id="WP_067872711.1">
    <property type="nucleotide sequence ID" value="NZ_CP013979.1"/>
</dbReference>
<dbReference type="Gene3D" id="3.20.20.30">
    <property type="entry name" value="Luciferase-like domain"/>
    <property type="match status" value="1"/>
</dbReference>